<dbReference type="Proteomes" id="UP000045175">
    <property type="component" value="Unassembled WGS sequence"/>
</dbReference>
<evidence type="ECO:0000313" key="8">
    <source>
        <dbReference type="Proteomes" id="UP000043437"/>
    </source>
</evidence>
<evidence type="ECO:0000313" key="7">
    <source>
        <dbReference type="Proteomes" id="UP000041394"/>
    </source>
</evidence>
<organism evidence="2 6">
    <name type="scientific">Helicobacter ailurogastricus</name>
    <dbReference type="NCBI Taxonomy" id="1578720"/>
    <lineage>
        <taxon>Bacteria</taxon>
        <taxon>Pseudomonadati</taxon>
        <taxon>Campylobacterota</taxon>
        <taxon>Epsilonproteobacteria</taxon>
        <taxon>Campylobacterales</taxon>
        <taxon>Helicobacteraceae</taxon>
        <taxon>Helicobacter</taxon>
    </lineage>
</organism>
<reference evidence="6" key="3">
    <citation type="submission" date="2014-12" db="EMBL/GenBank/DDBJ databases">
        <authorList>
            <person name="Smet A."/>
        </authorList>
    </citation>
    <scope>NUCLEOTIDE SEQUENCE [LARGE SCALE GENOMIC DNA]</scope>
</reference>
<dbReference type="EMBL" id="CDMN01000030">
    <property type="protein sequence ID" value="CRF44157.1"/>
    <property type="molecule type" value="Genomic_DNA"/>
</dbReference>
<accession>A0A0K2X6T0</accession>
<evidence type="ECO:0000313" key="5">
    <source>
        <dbReference type="EMBL" id="CRF52943.1"/>
    </source>
</evidence>
<dbReference type="Proteomes" id="UP000043437">
    <property type="component" value="Unassembled WGS sequence"/>
</dbReference>
<dbReference type="STRING" id="1578720.HAL011_15610"/>
<dbReference type="OrthoDB" id="5329345at2"/>
<dbReference type="Proteomes" id="UP000041394">
    <property type="component" value="Unassembled WGS sequence"/>
</dbReference>
<evidence type="ECO:0000313" key="4">
    <source>
        <dbReference type="EMBL" id="CRF44157.1"/>
    </source>
</evidence>
<dbReference type="GeneID" id="82132321"/>
<proteinExistence type="predicted"/>
<dbReference type="EMBL" id="CDMG01000009">
    <property type="protein sequence ID" value="CRF52943.1"/>
    <property type="molecule type" value="Genomic_DNA"/>
</dbReference>
<reference evidence="7 8" key="2">
    <citation type="submission" date="2014-12" db="EMBL/GenBank/DDBJ databases">
        <authorList>
            <person name="Jaenicke S."/>
        </authorList>
    </citation>
    <scope>NUCLEOTIDE SEQUENCE [LARGE SCALE GENOMIC DNA]</scope>
</reference>
<evidence type="ECO:0000313" key="6">
    <source>
        <dbReference type="Proteomes" id="UP000038622"/>
    </source>
</evidence>
<dbReference type="InterPro" id="IPR054057">
    <property type="entry name" value="CiaD_C"/>
</dbReference>
<dbReference type="EMBL" id="CDML01000053">
    <property type="protein sequence ID" value="CRF41746.1"/>
    <property type="molecule type" value="Genomic_DNA"/>
</dbReference>
<dbReference type="Proteomes" id="UP000038622">
    <property type="component" value="Unassembled WGS sequence"/>
</dbReference>
<evidence type="ECO:0000313" key="2">
    <source>
        <dbReference type="EMBL" id="CRF41746.1"/>
    </source>
</evidence>
<dbReference type="AlphaFoldDB" id="A0A0K2X6T0"/>
<sequence length="93" mass="10946">MELKNIISQALDEIEQVDHKPQPVAKIPPPRQSPKVLQEEQQFLKDLEQKTLLLFEGLKSPQTKNLPMKLDLVVNYLQYQLYMVQERLKAFKD</sequence>
<dbReference type="Pfam" id="PF21862">
    <property type="entry name" value="CiaD"/>
    <property type="match status" value="1"/>
</dbReference>
<reference evidence="2" key="1">
    <citation type="submission" date="2014-12" db="EMBL/GenBank/DDBJ databases">
        <title>Whole genome sequences of four Staphylococcus schleiferi canine isolates.</title>
        <authorList>
            <person name="Misic A.M."/>
            <person name="Cain C."/>
            <person name="Morris D.O."/>
            <person name="Rankin S."/>
            <person name="Beiting D."/>
        </authorList>
    </citation>
    <scope>NUCLEOTIDE SEQUENCE</scope>
    <source>
        <strain evidence="2">ASB11</strain>
        <strain evidence="3">ASB13</strain>
        <strain evidence="5">ASB7</strain>
        <strain evidence="4">ASB9</strain>
    </source>
</reference>
<evidence type="ECO:0000313" key="3">
    <source>
        <dbReference type="EMBL" id="CRF42088.1"/>
    </source>
</evidence>
<dbReference type="EMBL" id="CDMH01000012">
    <property type="protein sequence ID" value="CRF42088.1"/>
    <property type="molecule type" value="Genomic_DNA"/>
</dbReference>
<keyword evidence="6" id="KW-1185">Reference proteome</keyword>
<name>A0A0K2X6T0_9HELI</name>
<protein>
    <recommendedName>
        <fullName evidence="1">Campylobacter invasion antigen D C-terminal domain-containing protein</fullName>
    </recommendedName>
</protein>
<gene>
    <name evidence="2" type="ORF">HAL011_15610</name>
    <name evidence="3" type="ORF">HAL013_02440</name>
    <name evidence="5" type="ORF">HAL07_14080</name>
    <name evidence="4" type="ORF">HAL09_07290</name>
</gene>
<feature type="domain" description="Campylobacter invasion antigen D C-terminal" evidence="1">
    <location>
        <begin position="38"/>
        <end position="89"/>
    </location>
</feature>
<evidence type="ECO:0000259" key="1">
    <source>
        <dbReference type="Pfam" id="PF21862"/>
    </source>
</evidence>
<dbReference type="RefSeq" id="WP_053940768.1">
    <property type="nucleotide sequence ID" value="NZ_BSCV01000021.1"/>
</dbReference>